<evidence type="ECO:0000313" key="15">
    <source>
        <dbReference type="Proteomes" id="UP001620626"/>
    </source>
</evidence>
<keyword evidence="15" id="KW-1185">Reference proteome</keyword>
<keyword evidence="4 13" id="KW-0812">Transmembrane</keyword>
<dbReference type="EMBL" id="JBICBT010000783">
    <property type="protein sequence ID" value="KAL3101221.1"/>
    <property type="molecule type" value="Genomic_DNA"/>
</dbReference>
<keyword evidence="7 13" id="KW-0472">Membrane</keyword>
<dbReference type="GO" id="GO:0016020">
    <property type="term" value="C:membrane"/>
    <property type="evidence" value="ECO:0007669"/>
    <property type="project" value="UniProtKB-SubCell"/>
</dbReference>
<feature type="compositionally biased region" description="Polar residues" evidence="12">
    <location>
        <begin position="544"/>
        <end position="557"/>
    </location>
</feature>
<evidence type="ECO:0000256" key="3">
    <source>
        <dbReference type="ARBA" id="ARBA00022670"/>
    </source>
</evidence>
<feature type="compositionally biased region" description="Basic and acidic residues" evidence="12">
    <location>
        <begin position="512"/>
        <end position="522"/>
    </location>
</feature>
<comment type="caution">
    <text evidence="14">The sequence shown here is derived from an EMBL/GenBank/DDBJ whole genome shotgun (WGS) entry which is preliminary data.</text>
</comment>
<comment type="similarity">
    <text evidence="8">Belongs to the ACTMAP family.</text>
</comment>
<dbReference type="GO" id="GO:0006508">
    <property type="term" value="P:proteolysis"/>
    <property type="evidence" value="ECO:0007669"/>
    <property type="project" value="UniProtKB-KW"/>
</dbReference>
<sequence length="563" mass="62464">MFAGIDGQQNILLSAQLQRLLCHHGETANAFIFCHQMQPKLQKGPTCGFAVLLMALRCSVGDVTLDRLVEMGKHFGITYNGELFSADWMCEFVQKHWPNTCELRVAQFPSPNSIVRHLISGKEPRHQCTTTVLVPYDCDKNFEPCNRQGVAAHWAIIIGFVIFDVAAQNGPENENAKIMAFDENDFRWDGFDNEHFLYLIALQGKSRQPTLWSYKALRESNGQLNVPNPSGNFRLAPEGMEAIRGKCVLVGGSKCRENSTKNGPNSVNKRRTINQTFKSDVCCLIVHRRSKMATNIIAGVSSVIGERPKGWKVVQKSLPRIMDYGRNEGILQIREFQRGGAVSNIPGLVIAAQEGLEAQHAKENKGGDKVNLPTNDITLMHEAIPFLPFPVALACLFLNIVLPGSGTILSGAAALCMGQPRVNIKEGRKLVTLLVNLLVGISQFFTITFMFVGWFWSIAWGGLIIIHAMQYREALQQRRQEAVATAAIEALTKDSILHRRDVKTLVRQHKDKGKEEKERAKGGAETATNSNGTTQQQRDEAETAAQQQRKNGIQNGHPNGICV</sequence>
<dbReference type="InterPro" id="IPR040043">
    <property type="entry name" value="ACTMAP"/>
</dbReference>
<evidence type="ECO:0000256" key="4">
    <source>
        <dbReference type="ARBA" id="ARBA00022692"/>
    </source>
</evidence>
<evidence type="ECO:0000256" key="2">
    <source>
        <dbReference type="ARBA" id="ARBA00022438"/>
    </source>
</evidence>
<name>A0ABD2KE98_9BILA</name>
<dbReference type="PANTHER" id="PTHR28631:SF1">
    <property type="entry name" value="ACTIN MATURATION PROTEASE"/>
    <property type="match status" value="1"/>
</dbReference>
<keyword evidence="3" id="KW-0645">Protease</keyword>
<dbReference type="GO" id="GO:0004177">
    <property type="term" value="F:aminopeptidase activity"/>
    <property type="evidence" value="ECO:0007669"/>
    <property type="project" value="UniProtKB-KW"/>
</dbReference>
<evidence type="ECO:0000256" key="1">
    <source>
        <dbReference type="ARBA" id="ARBA00004141"/>
    </source>
</evidence>
<evidence type="ECO:0000313" key="14">
    <source>
        <dbReference type="EMBL" id="KAL3101221.1"/>
    </source>
</evidence>
<organism evidence="14 15">
    <name type="scientific">Heterodera trifolii</name>
    <dbReference type="NCBI Taxonomy" id="157864"/>
    <lineage>
        <taxon>Eukaryota</taxon>
        <taxon>Metazoa</taxon>
        <taxon>Ecdysozoa</taxon>
        <taxon>Nematoda</taxon>
        <taxon>Chromadorea</taxon>
        <taxon>Rhabditida</taxon>
        <taxon>Tylenchina</taxon>
        <taxon>Tylenchomorpha</taxon>
        <taxon>Tylenchoidea</taxon>
        <taxon>Heteroderidae</taxon>
        <taxon>Heteroderinae</taxon>
        <taxon>Heterodera</taxon>
    </lineage>
</organism>
<reference evidence="14 15" key="1">
    <citation type="submission" date="2024-10" db="EMBL/GenBank/DDBJ databases">
        <authorList>
            <person name="Kim D."/>
        </authorList>
    </citation>
    <scope>NUCLEOTIDE SEQUENCE [LARGE SCALE GENOMIC DNA]</scope>
    <source>
        <strain evidence="14">BH-2024</strain>
    </source>
</reference>
<evidence type="ECO:0000256" key="9">
    <source>
        <dbReference type="ARBA" id="ARBA00034848"/>
    </source>
</evidence>
<dbReference type="PANTHER" id="PTHR28631">
    <property type="entry name" value="UPF0692 PROTEIN C19ORF54"/>
    <property type="match status" value="1"/>
</dbReference>
<dbReference type="Pfam" id="PF21646">
    <property type="entry name" value="ACTMAP-like_C"/>
    <property type="match status" value="1"/>
</dbReference>
<evidence type="ECO:0000256" key="7">
    <source>
        <dbReference type="ARBA" id="ARBA00023136"/>
    </source>
</evidence>
<comment type="subcellular location">
    <subcellularLocation>
        <location evidence="1">Membrane</location>
        <topology evidence="1">Multi-pass membrane protein</topology>
    </subcellularLocation>
</comment>
<evidence type="ECO:0000256" key="10">
    <source>
        <dbReference type="ARBA" id="ARBA00034908"/>
    </source>
</evidence>
<evidence type="ECO:0000256" key="12">
    <source>
        <dbReference type="SAM" id="MobiDB-lite"/>
    </source>
</evidence>
<evidence type="ECO:0000256" key="8">
    <source>
        <dbReference type="ARBA" id="ARBA00034725"/>
    </source>
</evidence>
<feature type="transmembrane region" description="Helical" evidence="13">
    <location>
        <begin position="430"/>
        <end position="447"/>
    </location>
</feature>
<evidence type="ECO:0000256" key="6">
    <source>
        <dbReference type="ARBA" id="ARBA00022989"/>
    </source>
</evidence>
<keyword evidence="6 13" id="KW-1133">Transmembrane helix</keyword>
<proteinExistence type="inferred from homology"/>
<comment type="catalytic activity">
    <reaction evidence="11">
        <text>N-terminal N(alpha)-acetyl-L-cysteinyl-L-aspartyl-[protein] + H2O = N-terminal L-aspartyl-[protein] + N-acetyl-L-cysteine</text>
        <dbReference type="Rhea" id="RHEA:74579"/>
        <dbReference type="Rhea" id="RHEA-COMP:12669"/>
        <dbReference type="Rhea" id="RHEA-COMP:18395"/>
        <dbReference type="ChEBI" id="CHEBI:15377"/>
        <dbReference type="ChEBI" id="CHEBI:64720"/>
        <dbReference type="ChEBI" id="CHEBI:78236"/>
        <dbReference type="ChEBI" id="CHEBI:193599"/>
    </reaction>
    <physiologicalReaction direction="left-to-right" evidence="11">
        <dbReference type="Rhea" id="RHEA:74580"/>
    </physiologicalReaction>
</comment>
<dbReference type="Proteomes" id="UP001620626">
    <property type="component" value="Unassembled WGS sequence"/>
</dbReference>
<keyword evidence="5" id="KW-0378">Hydrolase</keyword>
<accession>A0ABD2KE98</accession>
<keyword evidence="2" id="KW-0031">Aminopeptidase</keyword>
<dbReference type="Pfam" id="PF15795">
    <property type="entry name" value="Spec3"/>
    <property type="match status" value="1"/>
</dbReference>
<evidence type="ECO:0000256" key="11">
    <source>
        <dbReference type="ARBA" id="ARBA00049041"/>
    </source>
</evidence>
<feature type="region of interest" description="Disordered" evidence="12">
    <location>
        <begin position="507"/>
        <end position="563"/>
    </location>
</feature>
<dbReference type="InterPro" id="IPR026673">
    <property type="entry name" value="SPEC3/Stum"/>
</dbReference>
<dbReference type="AlphaFoldDB" id="A0ABD2KE98"/>
<feature type="transmembrane region" description="Helical" evidence="13">
    <location>
        <begin position="391"/>
        <end position="418"/>
    </location>
</feature>
<protein>
    <recommendedName>
        <fullName evidence="9">Actin maturation protease</fullName>
    </recommendedName>
    <alternativeName>
        <fullName evidence="10">Actin aminopeptidase ACTMAP</fullName>
    </alternativeName>
</protein>
<gene>
    <name evidence="14" type="ORF">niasHT_027977</name>
</gene>
<evidence type="ECO:0000256" key="13">
    <source>
        <dbReference type="SAM" id="Phobius"/>
    </source>
</evidence>
<evidence type="ECO:0000256" key="5">
    <source>
        <dbReference type="ARBA" id="ARBA00022801"/>
    </source>
</evidence>